<dbReference type="Gene3D" id="4.10.280.50">
    <property type="match status" value="1"/>
</dbReference>
<evidence type="ECO:0000256" key="8">
    <source>
        <dbReference type="RuleBase" id="RU361171"/>
    </source>
</evidence>
<keyword evidence="10" id="KW-1185">Reference proteome</keyword>
<proteinExistence type="inferred from homology"/>
<name>A0ABQ3KFV1_9PSEU</name>
<evidence type="ECO:0000256" key="6">
    <source>
        <dbReference type="ARBA" id="ARBA00048868"/>
    </source>
</evidence>
<dbReference type="Gene3D" id="3.90.1150.160">
    <property type="match status" value="1"/>
</dbReference>
<dbReference type="NCBIfam" id="TIGR01788">
    <property type="entry name" value="Glu-decarb-GAD"/>
    <property type="match status" value="1"/>
</dbReference>
<gene>
    <name evidence="9" type="primary">gadB</name>
    <name evidence="9" type="ORF">GCM10017567_43050</name>
</gene>
<organism evidence="9 10">
    <name type="scientific">Amycolatopsis bullii</name>
    <dbReference type="NCBI Taxonomy" id="941987"/>
    <lineage>
        <taxon>Bacteria</taxon>
        <taxon>Bacillati</taxon>
        <taxon>Actinomycetota</taxon>
        <taxon>Actinomycetes</taxon>
        <taxon>Pseudonocardiales</taxon>
        <taxon>Pseudonocardiaceae</taxon>
        <taxon>Amycolatopsis</taxon>
    </lineage>
</organism>
<comment type="catalytic activity">
    <reaction evidence="6 8">
        <text>L-glutamate + H(+) = 4-aminobutanoate + CO2</text>
        <dbReference type="Rhea" id="RHEA:17785"/>
        <dbReference type="ChEBI" id="CHEBI:15378"/>
        <dbReference type="ChEBI" id="CHEBI:16526"/>
        <dbReference type="ChEBI" id="CHEBI:29985"/>
        <dbReference type="ChEBI" id="CHEBI:59888"/>
        <dbReference type="EC" id="4.1.1.15"/>
    </reaction>
</comment>
<comment type="caution">
    <text evidence="9">The sequence shown here is derived from an EMBL/GenBank/DDBJ whole genome shotgun (WGS) entry which is preliminary data.</text>
</comment>
<dbReference type="EMBL" id="BNAW01000018">
    <property type="protein sequence ID" value="GHG19834.1"/>
    <property type="molecule type" value="Genomic_DNA"/>
</dbReference>
<dbReference type="Pfam" id="PF00282">
    <property type="entry name" value="Pyridoxal_deC"/>
    <property type="match status" value="1"/>
</dbReference>
<evidence type="ECO:0000256" key="4">
    <source>
        <dbReference type="ARBA" id="ARBA00022898"/>
    </source>
</evidence>
<dbReference type="EC" id="4.1.1.15" evidence="3 8"/>
<evidence type="ECO:0000256" key="3">
    <source>
        <dbReference type="ARBA" id="ARBA00012421"/>
    </source>
</evidence>
<dbReference type="Gene3D" id="3.40.640.10">
    <property type="entry name" value="Type I PLP-dependent aspartate aminotransferase-like (Major domain)"/>
    <property type="match status" value="1"/>
</dbReference>
<dbReference type="PANTHER" id="PTHR43321">
    <property type="entry name" value="GLUTAMATE DECARBOXYLASE"/>
    <property type="match status" value="1"/>
</dbReference>
<evidence type="ECO:0000256" key="2">
    <source>
        <dbReference type="ARBA" id="ARBA00009533"/>
    </source>
</evidence>
<accession>A0ABQ3KFV1</accession>
<dbReference type="InterPro" id="IPR015421">
    <property type="entry name" value="PyrdxlP-dep_Trfase_major"/>
</dbReference>
<keyword evidence="5 7" id="KW-0456">Lyase</keyword>
<evidence type="ECO:0000256" key="5">
    <source>
        <dbReference type="ARBA" id="ARBA00023239"/>
    </source>
</evidence>
<reference evidence="10" key="1">
    <citation type="journal article" date="2019" name="Int. J. Syst. Evol. Microbiol.">
        <title>The Global Catalogue of Microorganisms (GCM) 10K type strain sequencing project: providing services to taxonomists for standard genome sequencing and annotation.</title>
        <authorList>
            <consortium name="The Broad Institute Genomics Platform"/>
            <consortium name="The Broad Institute Genome Sequencing Center for Infectious Disease"/>
            <person name="Wu L."/>
            <person name="Ma J."/>
        </authorList>
    </citation>
    <scope>NUCLEOTIDE SEQUENCE [LARGE SCALE GENOMIC DNA]</scope>
    <source>
        <strain evidence="10">CGMCC 4.7680</strain>
    </source>
</reference>
<dbReference type="InterPro" id="IPR015424">
    <property type="entry name" value="PyrdxlP-dep_Trfase"/>
</dbReference>
<evidence type="ECO:0000313" key="9">
    <source>
        <dbReference type="EMBL" id="GHG19834.1"/>
    </source>
</evidence>
<evidence type="ECO:0000256" key="7">
    <source>
        <dbReference type="RuleBase" id="RU000382"/>
    </source>
</evidence>
<dbReference type="PANTHER" id="PTHR43321:SF3">
    <property type="entry name" value="GLUTAMATE DECARBOXYLASE"/>
    <property type="match status" value="1"/>
</dbReference>
<dbReference type="InterPro" id="IPR010107">
    <property type="entry name" value="Glutamate_decarboxylase"/>
</dbReference>
<dbReference type="CDD" id="cd06450">
    <property type="entry name" value="DOPA_deC_like"/>
    <property type="match status" value="1"/>
</dbReference>
<dbReference type="SUPFAM" id="SSF53383">
    <property type="entry name" value="PLP-dependent transferases"/>
    <property type="match status" value="1"/>
</dbReference>
<keyword evidence="4 7" id="KW-0663">Pyridoxal phosphate</keyword>
<sequence>MHQGNAERPNRAAGTNPLYAGANPALAADFVMPHDRLREDSLPPDTALQLVRDELMLDGNARLNLATFVTTWMEPQARELMAECVDKNMIDKDEYPQTAELERRCVNILADLWHAPDPADVMGCSTTGSSEACMLAGMALKRRWNRHGRGGKPNLVMGANVQVCWEKFCEYWEVEPRLVPMEGDRYHLTADEAVARCDENTIGVVAILGSTFDGSYEPVAEITAALDALEQRTGWNIPVHVDGASGAMIAPFLDPDLEWDFRLPRVASINTSGHKYGLVYPGVGWVLWRDKAALPSELVFNVNYLGGDMPTFALNFSRPGAEVAAQYYTFVRLGRSGFAAVQQASRDVATHLSSGIAGLGPFSLLTRGDQLPVFAFTTVPDAGFDVFDVSRRLRERGWLVPAYTFPENRTDLAVLRIVVRNGFTHDLADLLLADLARVLPELEQLGGRPKDPAQATAFHH</sequence>
<protein>
    <recommendedName>
        <fullName evidence="3 8">Glutamate decarboxylase</fullName>
        <ecNumber evidence="3 8">4.1.1.15</ecNumber>
    </recommendedName>
</protein>
<keyword evidence="8" id="KW-0210">Decarboxylase</keyword>
<dbReference type="InterPro" id="IPR002129">
    <property type="entry name" value="PyrdxlP-dep_de-COase"/>
</dbReference>
<evidence type="ECO:0000256" key="1">
    <source>
        <dbReference type="ARBA" id="ARBA00001933"/>
    </source>
</evidence>
<comment type="similarity">
    <text evidence="2 7">Belongs to the group II decarboxylase family.</text>
</comment>
<dbReference type="Proteomes" id="UP000649955">
    <property type="component" value="Unassembled WGS sequence"/>
</dbReference>
<evidence type="ECO:0000313" key="10">
    <source>
        <dbReference type="Proteomes" id="UP000649955"/>
    </source>
</evidence>
<comment type="cofactor">
    <cofactor evidence="1 7">
        <name>pyridoxal 5'-phosphate</name>
        <dbReference type="ChEBI" id="CHEBI:597326"/>
    </cofactor>
</comment>